<name>A0A816YMZ5_BRANA</name>
<reference evidence="1" key="1">
    <citation type="submission" date="2021-01" db="EMBL/GenBank/DDBJ databases">
        <authorList>
            <consortium name="Genoscope - CEA"/>
            <person name="William W."/>
        </authorList>
    </citation>
    <scope>NUCLEOTIDE SEQUENCE</scope>
</reference>
<feature type="non-terminal residue" evidence="1">
    <location>
        <position position="1"/>
    </location>
</feature>
<organism evidence="1">
    <name type="scientific">Brassica napus</name>
    <name type="common">Rape</name>
    <dbReference type="NCBI Taxonomy" id="3708"/>
    <lineage>
        <taxon>Eukaryota</taxon>
        <taxon>Viridiplantae</taxon>
        <taxon>Streptophyta</taxon>
        <taxon>Embryophyta</taxon>
        <taxon>Tracheophyta</taxon>
        <taxon>Spermatophyta</taxon>
        <taxon>Magnoliopsida</taxon>
        <taxon>eudicotyledons</taxon>
        <taxon>Gunneridae</taxon>
        <taxon>Pentapetalae</taxon>
        <taxon>rosids</taxon>
        <taxon>malvids</taxon>
        <taxon>Brassicales</taxon>
        <taxon>Brassicaceae</taxon>
        <taxon>Brassiceae</taxon>
        <taxon>Brassica</taxon>
    </lineage>
</organism>
<accession>A0A816YMZ5</accession>
<proteinExistence type="predicted"/>
<protein>
    <submittedName>
        <fullName evidence="1">(rape) hypothetical protein</fullName>
    </submittedName>
</protein>
<dbReference type="Proteomes" id="UP001295469">
    <property type="component" value="Chromosome A07"/>
</dbReference>
<dbReference type="EMBL" id="HG994361">
    <property type="protein sequence ID" value="CAF2160297.1"/>
    <property type="molecule type" value="Genomic_DNA"/>
</dbReference>
<evidence type="ECO:0000313" key="1">
    <source>
        <dbReference type="EMBL" id="CAF2160297.1"/>
    </source>
</evidence>
<sequence>GLDVVRNHHISLMLLADKWSRRDESQTVAERWVRVRTRLLTSSSCCPHRMNTAVCLCVRLWYQVYQLSVKVMNEKKKKNLCSIVFYEVVEFHVSVVFVVKNIM</sequence>
<gene>
    <name evidence="1" type="ORF">DARMORV10_A07P11320.1</name>
</gene>
<dbReference type="AlphaFoldDB" id="A0A816YMZ5"/>